<dbReference type="PANTHER" id="PTHR30288">
    <property type="entry name" value="FLAGELLAR CAP/ASSEMBLY PROTEIN FLID"/>
    <property type="match status" value="1"/>
</dbReference>
<proteinExistence type="inferred from homology"/>
<feature type="domain" description="Flagellar hook-associated protein 2 N-terminal" evidence="6">
    <location>
        <begin position="13"/>
        <end position="113"/>
    </location>
</feature>
<evidence type="ECO:0000259" key="7">
    <source>
        <dbReference type="Pfam" id="PF07195"/>
    </source>
</evidence>
<comment type="subcellular location">
    <subcellularLocation>
        <location evidence="5">Secreted</location>
    </subcellularLocation>
    <subcellularLocation>
        <location evidence="5">Bacterial flagellum</location>
    </subcellularLocation>
</comment>
<keyword evidence="4 5" id="KW-0975">Bacterial flagellum</keyword>
<comment type="function">
    <text evidence="5">Required for morphogenesis and for the elongation of the flagellar filament by facilitating polymerization of the flagellin monomers at the tip of growing filament. Forms a capping structure, which prevents flagellin subunits (transported through the central channel of the flagellum) from leaking out without polymerization at the distal end.</text>
</comment>
<evidence type="ECO:0000256" key="2">
    <source>
        <dbReference type="ARBA" id="ARBA00011255"/>
    </source>
</evidence>
<dbReference type="KEGG" id="csm:CSUB8521_0815"/>
<keyword evidence="8" id="KW-0969">Cilium</keyword>
<dbReference type="GO" id="GO:0009424">
    <property type="term" value="C:bacterial-type flagellum hook"/>
    <property type="evidence" value="ECO:0007669"/>
    <property type="project" value="UniProtKB-UniRule"/>
</dbReference>
<name>A0A0A8H939_9BACT</name>
<keyword evidence="3 5" id="KW-0175">Coiled coil</keyword>
<evidence type="ECO:0000313" key="8">
    <source>
        <dbReference type="EMBL" id="AJC90658.1"/>
    </source>
</evidence>
<dbReference type="Proteomes" id="UP000031135">
    <property type="component" value="Chromosome"/>
</dbReference>
<dbReference type="GO" id="GO:0005576">
    <property type="term" value="C:extracellular region"/>
    <property type="evidence" value="ECO:0007669"/>
    <property type="project" value="UniProtKB-SubCell"/>
</dbReference>
<evidence type="ECO:0000313" key="9">
    <source>
        <dbReference type="Proteomes" id="UP000031135"/>
    </source>
</evidence>
<dbReference type="InterPro" id="IPR010810">
    <property type="entry name" value="Flagellin_hook_IN_motif"/>
</dbReference>
<dbReference type="Pfam" id="PF07195">
    <property type="entry name" value="FliD_C"/>
    <property type="match status" value="1"/>
</dbReference>
<dbReference type="OrthoDB" id="1530at2"/>
<gene>
    <name evidence="8" type="primary">fliD</name>
    <name evidence="8" type="ORF">CSUB8521_0815</name>
</gene>
<evidence type="ECO:0000256" key="5">
    <source>
        <dbReference type="RuleBase" id="RU362066"/>
    </source>
</evidence>
<accession>A0A0A8H939</accession>
<reference evidence="8 9" key="1">
    <citation type="journal article" date="2014" name="Genome Biol. Evol.">
        <title>Comparative Genomics of the Campylobacter lari Group.</title>
        <authorList>
            <person name="Miller W.G."/>
            <person name="Yee E."/>
            <person name="Chapman M.H."/>
            <person name="Smith T.P."/>
            <person name="Bono J.L."/>
            <person name="Huynh S."/>
            <person name="Parker C.T."/>
            <person name="Vandamme P."/>
            <person name="Luong K."/>
            <person name="Korlach J."/>
        </authorList>
    </citation>
    <scope>NUCLEOTIDE SEQUENCE [LARGE SCALE GENOMIC DNA]</scope>
    <source>
        <strain evidence="8 9">LMG 24374</strain>
    </source>
</reference>
<dbReference type="Pfam" id="PF07196">
    <property type="entry name" value="Flagellin_IN"/>
    <property type="match status" value="1"/>
</dbReference>
<dbReference type="InterPro" id="IPR010809">
    <property type="entry name" value="FliD_C"/>
</dbReference>
<dbReference type="GO" id="GO:0007155">
    <property type="term" value="P:cell adhesion"/>
    <property type="evidence" value="ECO:0007669"/>
    <property type="project" value="InterPro"/>
</dbReference>
<protein>
    <recommendedName>
        <fullName evidence="5">Flagellar hook-associated protein 2</fullName>
        <shortName evidence="5">HAP2</shortName>
    </recommendedName>
    <alternativeName>
        <fullName evidence="5">Flagellar cap protein</fullName>
    </alternativeName>
</protein>
<evidence type="ECO:0000256" key="4">
    <source>
        <dbReference type="ARBA" id="ARBA00023143"/>
    </source>
</evidence>
<dbReference type="InterPro" id="IPR040026">
    <property type="entry name" value="FliD"/>
</dbReference>
<dbReference type="GO" id="GO:0071973">
    <property type="term" value="P:bacterial-type flagellum-dependent cell motility"/>
    <property type="evidence" value="ECO:0007669"/>
    <property type="project" value="TreeGrafter"/>
</dbReference>
<comment type="subunit">
    <text evidence="2 5">Homopentamer.</text>
</comment>
<dbReference type="InterPro" id="IPR003481">
    <property type="entry name" value="FliD_N"/>
</dbReference>
<evidence type="ECO:0000256" key="1">
    <source>
        <dbReference type="ARBA" id="ARBA00009764"/>
    </source>
</evidence>
<keyword evidence="8" id="KW-0966">Cell projection</keyword>
<evidence type="ECO:0000256" key="3">
    <source>
        <dbReference type="ARBA" id="ARBA00023054"/>
    </source>
</evidence>
<dbReference type="Pfam" id="PF02465">
    <property type="entry name" value="FliD_N"/>
    <property type="match status" value="1"/>
</dbReference>
<dbReference type="HOGENOM" id="CLU_015182_3_0_7"/>
<organism evidence="8 9">
    <name type="scientific">Campylobacter subantarcticus LMG 24374</name>
    <dbReference type="NCBI Taxonomy" id="1388751"/>
    <lineage>
        <taxon>Bacteria</taxon>
        <taxon>Pseudomonadati</taxon>
        <taxon>Campylobacterota</taxon>
        <taxon>Epsilonproteobacteria</taxon>
        <taxon>Campylobacterales</taxon>
        <taxon>Campylobacteraceae</taxon>
        <taxon>Campylobacter</taxon>
    </lineage>
</organism>
<comment type="similarity">
    <text evidence="1 5">Belongs to the FliD family.</text>
</comment>
<keyword evidence="8" id="KW-0282">Flagellum</keyword>
<sequence length="790" mass="85769">MAVGSLGSLGIGSGVLTSDTLNKLKEAEMNAHLSLYNSQLETNTSRQKDLAELEAKLLAFQTAVNSLGDATQFNKKKVSPSVSGDSAAASLVVGSLSNIKNMKVVVEQLAQKDVYQSNGFKDKTASVLQSLGLNQDGTNKSVSFTITQDGKNYKIDIDQNTTVAQLAEKINAASGGKIEAKLVNTGDRDNPYRLVIQSTETGTQNNISFSGDEAFLEKMGWGIDKDSISAGGMFGFRPKTGTEESNSKKNEIEGRFSELSPLNTNELSQIKLLGEGEKTSLTFVVKNGDSYDRYTIDIDDKTTYDSLAKDLEAKTNGKVKLDLTEAESGKLKFTTTSPDAELSIFDGGYAVDENGNIDKSNYKRDPLATKLLSDRFGIELDTNTPQGYNVKSDNENHIQKGMDAIFTVDGVKMIRSSNTVTDIAPDTTLELKQKGEISFNVTQDTEAIAQSLETLATAYNDLMANITAATKYDPEVGTKGNFVGVSEIYSIKTQVNEILLKTLTVDGTVTVGDSDSSDGVKVSAKVSLSLADYGLTLNDGILTFDSGKFNAKFNEDPQMAEKFFVGHNGFEDLNLTGDKVDFSKTTKTSNGTTPESITFEEGKFKIIYNDETIDLSKTKNGEKFILSGKNNVEMAQNLVNHINSFGLEGLEASFEIINEGDNKTSVQFKIKGTSGSDLEIQGDNDFLKKFGLSSKTLYSVYKEETGTFGILKNTMGEIISSDGSFGGYKESLTKESKNLNETIENTKKSIESRYDTMWSRWAAYDGIIAKLNNQASVITNMINAANNQNS</sequence>
<dbReference type="RefSeq" id="WP_052242985.1">
    <property type="nucleotide sequence ID" value="NZ_CP007772.1"/>
</dbReference>
<evidence type="ECO:0000259" key="6">
    <source>
        <dbReference type="Pfam" id="PF02465"/>
    </source>
</evidence>
<keyword evidence="5" id="KW-0964">Secreted</keyword>
<dbReference type="PANTHER" id="PTHR30288:SF0">
    <property type="entry name" value="FLAGELLAR HOOK-ASSOCIATED PROTEIN 2"/>
    <property type="match status" value="1"/>
</dbReference>
<dbReference type="AlphaFoldDB" id="A0A0A8H939"/>
<feature type="coiled-coil region" evidence="5">
    <location>
        <begin position="729"/>
        <end position="788"/>
    </location>
</feature>
<feature type="domain" description="Flagellar hook-associated protein 2 C-terminal" evidence="7">
    <location>
        <begin position="402"/>
        <end position="773"/>
    </location>
</feature>
<dbReference type="EMBL" id="CP007772">
    <property type="protein sequence ID" value="AJC90658.1"/>
    <property type="molecule type" value="Genomic_DNA"/>
</dbReference>
<dbReference type="GO" id="GO:0009421">
    <property type="term" value="C:bacterial-type flagellum filament cap"/>
    <property type="evidence" value="ECO:0007669"/>
    <property type="project" value="InterPro"/>
</dbReference>